<dbReference type="SUPFAM" id="SSF53756">
    <property type="entry name" value="UDP-Glycosyltransferase/glycogen phosphorylase"/>
    <property type="match status" value="1"/>
</dbReference>
<comment type="caution">
    <text evidence="4">The sequence shown here is derived from an EMBL/GenBank/DDBJ whole genome shotgun (WGS) entry which is preliminary data.</text>
</comment>
<dbReference type="GO" id="GO:0016757">
    <property type="term" value="F:glycosyltransferase activity"/>
    <property type="evidence" value="ECO:0007669"/>
    <property type="project" value="UniProtKB-KW"/>
</dbReference>
<evidence type="ECO:0000256" key="1">
    <source>
        <dbReference type="ARBA" id="ARBA00022676"/>
    </source>
</evidence>
<dbReference type="PANTHER" id="PTHR12526:SF629">
    <property type="entry name" value="TEICHURONIC ACID BIOSYNTHESIS GLYCOSYLTRANSFERASE TUAH-RELATED"/>
    <property type="match status" value="1"/>
</dbReference>
<proteinExistence type="predicted"/>
<name>A0A844F827_CLOSV</name>
<accession>A0A844F827</accession>
<evidence type="ECO:0000259" key="3">
    <source>
        <dbReference type="Pfam" id="PF13439"/>
    </source>
</evidence>
<dbReference type="Pfam" id="PF13692">
    <property type="entry name" value="Glyco_trans_1_4"/>
    <property type="match status" value="1"/>
</dbReference>
<gene>
    <name evidence="4" type="ORF">FYJ37_07520</name>
</gene>
<dbReference type="Gene3D" id="3.40.50.2000">
    <property type="entry name" value="Glycogen Phosphorylase B"/>
    <property type="match status" value="2"/>
</dbReference>
<feature type="domain" description="Glycosyltransferase subfamily 4-like N-terminal" evidence="3">
    <location>
        <begin position="29"/>
        <end position="175"/>
    </location>
</feature>
<keyword evidence="1" id="KW-0328">Glycosyltransferase</keyword>
<protein>
    <submittedName>
        <fullName evidence="4">Glycosyltransferase</fullName>
    </submittedName>
</protein>
<organism evidence="4 5">
    <name type="scientific">Clostridium scindens (strain JCM 10418 / VPI 12708)</name>
    <dbReference type="NCBI Taxonomy" id="29347"/>
    <lineage>
        <taxon>Bacteria</taxon>
        <taxon>Bacillati</taxon>
        <taxon>Bacillota</taxon>
        <taxon>Clostridia</taxon>
        <taxon>Lachnospirales</taxon>
        <taxon>Lachnospiraceae</taxon>
    </lineage>
</organism>
<dbReference type="RefSeq" id="WP_154323211.1">
    <property type="nucleotide sequence ID" value="NZ_CP045695.1"/>
</dbReference>
<evidence type="ECO:0000256" key="2">
    <source>
        <dbReference type="ARBA" id="ARBA00022679"/>
    </source>
</evidence>
<dbReference type="InterPro" id="IPR028098">
    <property type="entry name" value="Glyco_trans_4-like_N"/>
</dbReference>
<dbReference type="PANTHER" id="PTHR12526">
    <property type="entry name" value="GLYCOSYLTRANSFERASE"/>
    <property type="match status" value="1"/>
</dbReference>
<reference evidence="4 5" key="1">
    <citation type="submission" date="2019-08" db="EMBL/GenBank/DDBJ databases">
        <title>In-depth cultivation of the pig gut microbiome towards novel bacterial diversity and tailored functional studies.</title>
        <authorList>
            <person name="Wylensek D."/>
            <person name="Hitch T.C.A."/>
            <person name="Clavel T."/>
        </authorList>
    </citation>
    <scope>NUCLEOTIDE SEQUENCE [LARGE SCALE GENOMIC DNA]</scope>
    <source>
        <strain evidence="4 5">BL-389-WT-3D</strain>
    </source>
</reference>
<dbReference type="Pfam" id="PF13439">
    <property type="entry name" value="Glyco_transf_4"/>
    <property type="match status" value="1"/>
</dbReference>
<evidence type="ECO:0000313" key="4">
    <source>
        <dbReference type="EMBL" id="MSS40200.1"/>
    </source>
</evidence>
<keyword evidence="2 4" id="KW-0808">Transferase</keyword>
<dbReference type="AlphaFoldDB" id="A0A844F827"/>
<evidence type="ECO:0000313" key="5">
    <source>
        <dbReference type="Proteomes" id="UP000462363"/>
    </source>
</evidence>
<dbReference type="Proteomes" id="UP000462363">
    <property type="component" value="Unassembled WGS sequence"/>
</dbReference>
<dbReference type="EMBL" id="VUMB01000012">
    <property type="protein sequence ID" value="MSS40200.1"/>
    <property type="molecule type" value="Genomic_DNA"/>
</dbReference>
<sequence length="380" mass="44811">MKILILAYYNPWISGGGHRPICLCEEDIARGDEVVFLFESDAEIDQMKKFSLFNSHRLRLLRREKESGKLIAMNQQAEIFETEDDILEKWRPDYIKSHNPVQSFLGILKKAKDKGIFHIYDQMDFWDGFPVQPWGKDVEKEYISMADQCITISEWLAQKNRDITDKEFKVIPNAIKNAFADKLFMSYEEVQERSKRKKKQIIYSGAIWPEWFEMEIIEYLVEKFPEYEFLMLGPYLSCKDEDDGRNNVEIIRNLEHNFNIKFLGQVPHEELVSYLRQANLAIVPFVINEVTKACSPLKCFEYLGAFLPVISTNLPEIKNYPMIEFASSKAEFANKVEKMIEHKITENEYKMMCNFTEENTWKARSQEINKIIIDKNLARR</sequence>